<dbReference type="InterPro" id="IPR052708">
    <property type="entry name" value="PxpC"/>
</dbReference>
<dbReference type="eggNOG" id="arCOG05808">
    <property type="taxonomic scope" value="Archaea"/>
</dbReference>
<dbReference type="Pfam" id="PF02626">
    <property type="entry name" value="CT_A_B"/>
    <property type="match status" value="1"/>
</dbReference>
<dbReference type="GO" id="GO:0016787">
    <property type="term" value="F:hydrolase activity"/>
    <property type="evidence" value="ECO:0007669"/>
    <property type="project" value="UniProtKB-KW"/>
</dbReference>
<keyword evidence="3" id="KW-0067">ATP-binding</keyword>
<evidence type="ECO:0000256" key="1">
    <source>
        <dbReference type="ARBA" id="ARBA00022741"/>
    </source>
</evidence>
<evidence type="ECO:0000256" key="2">
    <source>
        <dbReference type="ARBA" id="ARBA00022801"/>
    </source>
</evidence>
<evidence type="ECO:0000313" key="6">
    <source>
        <dbReference type="Proteomes" id="UP000011661"/>
    </source>
</evidence>
<dbReference type="EMBL" id="AOHX01000001">
    <property type="protein sequence ID" value="ELY49624.1"/>
    <property type="molecule type" value="Genomic_DNA"/>
</dbReference>
<dbReference type="Gene3D" id="2.40.100.10">
    <property type="entry name" value="Cyclophilin-like"/>
    <property type="match status" value="1"/>
</dbReference>
<dbReference type="PANTHER" id="PTHR43309">
    <property type="entry name" value="5-OXOPROLINASE SUBUNIT C"/>
    <property type="match status" value="1"/>
</dbReference>
<evidence type="ECO:0000313" key="5">
    <source>
        <dbReference type="EMBL" id="ELY49624.1"/>
    </source>
</evidence>
<dbReference type="AlphaFoldDB" id="L9WJJ0"/>
<dbReference type="PANTHER" id="PTHR43309:SF3">
    <property type="entry name" value="5-OXOPROLINASE SUBUNIT C"/>
    <property type="match status" value="1"/>
</dbReference>
<evidence type="ECO:0000259" key="4">
    <source>
        <dbReference type="Pfam" id="PF02626"/>
    </source>
</evidence>
<keyword evidence="6" id="KW-1185">Reference proteome</keyword>
<dbReference type="InterPro" id="IPR029000">
    <property type="entry name" value="Cyclophilin-like_dom_sf"/>
</dbReference>
<accession>L9WJJ0</accession>
<feature type="domain" description="Carboxyltransferase" evidence="4">
    <location>
        <begin position="4"/>
        <end position="44"/>
    </location>
</feature>
<dbReference type="STRING" id="1230460.C495_00305"/>
<organism evidence="5 6">
    <name type="scientific">Natronorubrum sulfidifaciens JCM 14089</name>
    <dbReference type="NCBI Taxonomy" id="1230460"/>
    <lineage>
        <taxon>Archaea</taxon>
        <taxon>Methanobacteriati</taxon>
        <taxon>Methanobacteriota</taxon>
        <taxon>Stenosarchaea group</taxon>
        <taxon>Halobacteria</taxon>
        <taxon>Halobacteriales</taxon>
        <taxon>Natrialbaceae</taxon>
        <taxon>Natronorubrum</taxon>
    </lineage>
</organism>
<keyword evidence="2" id="KW-0378">Hydrolase</keyword>
<dbReference type="GO" id="GO:0005524">
    <property type="term" value="F:ATP binding"/>
    <property type="evidence" value="ECO:0007669"/>
    <property type="project" value="UniProtKB-KW"/>
</dbReference>
<proteinExistence type="predicted"/>
<evidence type="ECO:0000256" key="3">
    <source>
        <dbReference type="ARBA" id="ARBA00022840"/>
    </source>
</evidence>
<protein>
    <submittedName>
        <fullName evidence="5">Urea amidolyase-like protein</fullName>
    </submittedName>
</protein>
<keyword evidence="5" id="KW-0456">Lyase</keyword>
<reference evidence="5 6" key="1">
    <citation type="journal article" date="2014" name="PLoS Genet.">
        <title>Phylogenetically driven sequencing of extremely halophilic archaea reveals strategies for static and dynamic osmo-response.</title>
        <authorList>
            <person name="Becker E.A."/>
            <person name="Seitzer P.M."/>
            <person name="Tritt A."/>
            <person name="Larsen D."/>
            <person name="Krusor M."/>
            <person name="Yao A.I."/>
            <person name="Wu D."/>
            <person name="Madern D."/>
            <person name="Eisen J.A."/>
            <person name="Darling A.E."/>
            <person name="Facciotti M.T."/>
        </authorList>
    </citation>
    <scope>NUCLEOTIDE SEQUENCE [LARGE SCALE GENOMIC DNA]</scope>
    <source>
        <strain evidence="5 6">JCM 14089</strain>
    </source>
</reference>
<sequence length="73" mass="8012">MPQKPIVLLQDAVTGGGYATVGTVISADRGLLAQRQTHKSVYFENVDVDEAIAARNERDERLEEIRAEIEAAD</sequence>
<dbReference type="PATRIC" id="fig|1230460.4.peg.65"/>
<keyword evidence="1" id="KW-0547">Nucleotide-binding</keyword>
<dbReference type="GO" id="GO:0016829">
    <property type="term" value="F:lyase activity"/>
    <property type="evidence" value="ECO:0007669"/>
    <property type="project" value="UniProtKB-KW"/>
</dbReference>
<dbReference type="InterPro" id="IPR003778">
    <property type="entry name" value="CT_A_B"/>
</dbReference>
<comment type="caution">
    <text evidence="5">The sequence shown here is derived from an EMBL/GenBank/DDBJ whole genome shotgun (WGS) entry which is preliminary data.</text>
</comment>
<dbReference type="Proteomes" id="UP000011661">
    <property type="component" value="Unassembled WGS sequence"/>
</dbReference>
<name>L9WJJ0_9EURY</name>
<gene>
    <name evidence="5" type="ORF">C495_00305</name>
</gene>